<sequence>MGEAAHARQEEKMIVNRKAAKSTVDSLLMMANAGRFAPSDVDLVGTIAHHLTQAFDKENVFGNMFEALQHLRLLCPVPQPASQPSMSTDTALTAGKLSDGEDATKDSTGDDKGSSVYYDRHEDERSNSSEDLLAAVSALPYDEHFESDTIPLLSLPSPPRNI</sequence>
<dbReference type="EMBL" id="KN840481">
    <property type="protein sequence ID" value="KIP08359.1"/>
    <property type="molecule type" value="Genomic_DNA"/>
</dbReference>
<feature type="compositionally biased region" description="Basic and acidic residues" evidence="1">
    <location>
        <begin position="98"/>
        <end position="128"/>
    </location>
</feature>
<name>A0A0C3NT05_PHLG1</name>
<feature type="compositionally biased region" description="Polar residues" evidence="1">
    <location>
        <begin position="80"/>
        <end position="91"/>
    </location>
</feature>
<organism evidence="2 3">
    <name type="scientific">Phlebiopsis gigantea (strain 11061_1 CR5-6)</name>
    <name type="common">White-rot fungus</name>
    <name type="synonym">Peniophora gigantea</name>
    <dbReference type="NCBI Taxonomy" id="745531"/>
    <lineage>
        <taxon>Eukaryota</taxon>
        <taxon>Fungi</taxon>
        <taxon>Dikarya</taxon>
        <taxon>Basidiomycota</taxon>
        <taxon>Agaricomycotina</taxon>
        <taxon>Agaricomycetes</taxon>
        <taxon>Polyporales</taxon>
        <taxon>Phanerochaetaceae</taxon>
        <taxon>Phlebiopsis</taxon>
    </lineage>
</organism>
<evidence type="ECO:0000256" key="1">
    <source>
        <dbReference type="SAM" id="MobiDB-lite"/>
    </source>
</evidence>
<dbReference type="Proteomes" id="UP000053257">
    <property type="component" value="Unassembled WGS sequence"/>
</dbReference>
<feature type="region of interest" description="Disordered" evidence="1">
    <location>
        <begin position="77"/>
        <end position="131"/>
    </location>
</feature>
<gene>
    <name evidence="2" type="ORF">PHLGIDRAFT_383589</name>
</gene>
<keyword evidence="3" id="KW-1185">Reference proteome</keyword>
<dbReference type="AlphaFoldDB" id="A0A0C3NT05"/>
<protein>
    <submittedName>
        <fullName evidence="2">Uncharacterized protein</fullName>
    </submittedName>
</protein>
<evidence type="ECO:0000313" key="2">
    <source>
        <dbReference type="EMBL" id="KIP08359.1"/>
    </source>
</evidence>
<dbReference type="HOGENOM" id="CLU_1636003_0_0_1"/>
<reference evidence="2 3" key="1">
    <citation type="journal article" date="2014" name="PLoS Genet.">
        <title>Analysis of the Phlebiopsis gigantea genome, transcriptome and secretome provides insight into its pioneer colonization strategies of wood.</title>
        <authorList>
            <person name="Hori C."/>
            <person name="Ishida T."/>
            <person name="Igarashi K."/>
            <person name="Samejima M."/>
            <person name="Suzuki H."/>
            <person name="Master E."/>
            <person name="Ferreira P."/>
            <person name="Ruiz-Duenas F.J."/>
            <person name="Held B."/>
            <person name="Canessa P."/>
            <person name="Larrondo L.F."/>
            <person name="Schmoll M."/>
            <person name="Druzhinina I.S."/>
            <person name="Kubicek C.P."/>
            <person name="Gaskell J.A."/>
            <person name="Kersten P."/>
            <person name="St John F."/>
            <person name="Glasner J."/>
            <person name="Sabat G."/>
            <person name="Splinter BonDurant S."/>
            <person name="Syed K."/>
            <person name="Yadav J."/>
            <person name="Mgbeahuruike A.C."/>
            <person name="Kovalchuk A."/>
            <person name="Asiegbu F.O."/>
            <person name="Lackner G."/>
            <person name="Hoffmeister D."/>
            <person name="Rencoret J."/>
            <person name="Gutierrez A."/>
            <person name="Sun H."/>
            <person name="Lindquist E."/>
            <person name="Barry K."/>
            <person name="Riley R."/>
            <person name="Grigoriev I.V."/>
            <person name="Henrissat B."/>
            <person name="Kues U."/>
            <person name="Berka R.M."/>
            <person name="Martinez A.T."/>
            <person name="Covert S.F."/>
            <person name="Blanchette R.A."/>
            <person name="Cullen D."/>
        </authorList>
    </citation>
    <scope>NUCLEOTIDE SEQUENCE [LARGE SCALE GENOMIC DNA]</scope>
    <source>
        <strain evidence="2 3">11061_1 CR5-6</strain>
    </source>
</reference>
<proteinExistence type="predicted"/>
<accession>A0A0C3NT05</accession>
<evidence type="ECO:0000313" key="3">
    <source>
        <dbReference type="Proteomes" id="UP000053257"/>
    </source>
</evidence>